<dbReference type="AlphaFoldDB" id="A0A3B6KFQ3"/>
<accession>A0A3B6KFQ3</accession>
<dbReference type="SUPFAM" id="SSF46689">
    <property type="entry name" value="Homeodomain-like"/>
    <property type="match status" value="1"/>
</dbReference>
<dbReference type="EnsemblPlants" id="TraesCS5A02G176500.1">
    <property type="protein sequence ID" value="TraesCS5A02G176500.1"/>
    <property type="gene ID" value="TraesCS5A02G176500"/>
</dbReference>
<keyword evidence="2" id="KW-1185">Reference proteome</keyword>
<dbReference type="Gramene" id="TraesCAD_scaffold_002734_01G000200.1">
    <property type="protein sequence ID" value="TraesCAD_scaffold_002734_01G000200.1"/>
    <property type="gene ID" value="TraesCAD_scaffold_002734_01G000200"/>
</dbReference>
<dbReference type="OrthoDB" id="10258692at2759"/>
<reference evidence="1" key="1">
    <citation type="submission" date="2018-08" db="EMBL/GenBank/DDBJ databases">
        <authorList>
            <person name="Rossello M."/>
        </authorList>
    </citation>
    <scope>NUCLEOTIDE SEQUENCE [LARGE SCALE GENOMIC DNA]</scope>
    <source>
        <strain evidence="1">cv. Chinese Spring</strain>
    </source>
</reference>
<dbReference type="Gramene" id="TraesCS5A03G0469700.1">
    <property type="protein sequence ID" value="TraesCS5A03G0469700.1.CDS"/>
    <property type="gene ID" value="TraesCS5A03G0469700"/>
</dbReference>
<dbReference type="Gramene" id="TraesCLE_scaffold_089837_01G000200.1">
    <property type="protein sequence ID" value="TraesCLE_scaffold_089837_01G000200.1"/>
    <property type="gene ID" value="TraesCLE_scaffold_089837_01G000200"/>
</dbReference>
<proteinExistence type="predicted"/>
<dbReference type="Gramene" id="TraesWEE_scaffold_073841_01G000100.1">
    <property type="protein sequence ID" value="TraesWEE_scaffold_073841_01G000100.1"/>
    <property type="gene ID" value="TraesWEE_scaffold_073841_01G000100"/>
</dbReference>
<reference evidence="1" key="2">
    <citation type="submission" date="2018-10" db="UniProtKB">
        <authorList>
            <consortium name="EnsemblPlants"/>
        </authorList>
    </citation>
    <scope>IDENTIFICATION</scope>
</reference>
<organism evidence="1">
    <name type="scientific">Triticum aestivum</name>
    <name type="common">Wheat</name>
    <dbReference type="NCBI Taxonomy" id="4565"/>
    <lineage>
        <taxon>Eukaryota</taxon>
        <taxon>Viridiplantae</taxon>
        <taxon>Streptophyta</taxon>
        <taxon>Embryophyta</taxon>
        <taxon>Tracheophyta</taxon>
        <taxon>Spermatophyta</taxon>
        <taxon>Magnoliopsida</taxon>
        <taxon>Liliopsida</taxon>
        <taxon>Poales</taxon>
        <taxon>Poaceae</taxon>
        <taxon>BOP clade</taxon>
        <taxon>Pooideae</taxon>
        <taxon>Triticodae</taxon>
        <taxon>Triticeae</taxon>
        <taxon>Triticinae</taxon>
        <taxon>Triticum</taxon>
    </lineage>
</organism>
<evidence type="ECO:0008006" key="3">
    <source>
        <dbReference type="Google" id="ProtNLM"/>
    </source>
</evidence>
<dbReference type="Gene3D" id="1.20.58.1880">
    <property type="match status" value="1"/>
</dbReference>
<name>A0A3B6KFQ3_WHEAT</name>
<dbReference type="Proteomes" id="UP000019116">
    <property type="component" value="Chromosome 5A"/>
</dbReference>
<dbReference type="Gramene" id="TraesCS5A02G176500.1">
    <property type="protein sequence ID" value="TraesCS5A02G176500.1"/>
    <property type="gene ID" value="TraesCS5A02G176500"/>
</dbReference>
<evidence type="ECO:0000313" key="2">
    <source>
        <dbReference type="Proteomes" id="UP000019116"/>
    </source>
</evidence>
<protein>
    <recommendedName>
        <fullName evidence="3">Myb-like domain-containing protein</fullName>
    </recommendedName>
</protein>
<dbReference type="InterPro" id="IPR009057">
    <property type="entry name" value="Homeodomain-like_sf"/>
</dbReference>
<sequence length="99" mass="11491">MGKQRPTPSMRKNVQRKHVMELLRVTARPPQERWSIRESVNFKIALGRFGEDWPRIAQFVSTKTTHQACTSTHLQYLSPVWNHSAPLHSRSGVEGVEWN</sequence>
<evidence type="ECO:0000313" key="1">
    <source>
        <dbReference type="EnsemblPlants" id="TraesCS5A02G176500.1"/>
    </source>
</evidence>
<dbReference type="Gramene" id="TraesROB_scaffold_028722_01G000100.1">
    <property type="protein sequence ID" value="TraesROB_scaffold_028722_01G000100.1"/>
    <property type="gene ID" value="TraesROB_scaffold_028722_01G000100"/>
</dbReference>
<dbReference type="SMR" id="A0A3B6KFQ3"/>